<dbReference type="CDD" id="cd01671">
    <property type="entry name" value="CARD"/>
    <property type="match status" value="1"/>
</dbReference>
<gene>
    <name evidence="4" type="primary">zgc:174906</name>
</gene>
<feature type="region of interest" description="Disordered" evidence="1">
    <location>
        <begin position="101"/>
        <end position="159"/>
    </location>
</feature>
<dbReference type="GO" id="GO:0007165">
    <property type="term" value="P:signal transduction"/>
    <property type="evidence" value="ECO:0007669"/>
    <property type="project" value="InterPro"/>
</dbReference>
<sequence length="267" mass="31522">MAGSKAAEVIRSWKTKLIDALIADPDCILQYTDMHSIITWREYQRIKAISDPSLQIRDLLDCVIGKEQSFCLRFLEVLKQEDVQSTYPKLSFVKEVKLEEQKNKDKVNPENKCRLEQDKSTEEDSLTDKVNPENKRRLEQDKSTEEDSLTDMMNPEKKPRLDQVDVTQIVAVRGAELVTEKQLVTLAGNIGREWRDVGRLLLDIPSYRLDQLEEEYRREHKEKVFRMFLSWRRREREKATRGRLHQLLLRHDSPVHLESFDFLLEPQ</sequence>
<dbReference type="PROSITE" id="PS50209">
    <property type="entry name" value="CARD"/>
    <property type="match status" value="1"/>
</dbReference>
<dbReference type="Pfam" id="PF00531">
    <property type="entry name" value="Death"/>
    <property type="match status" value="1"/>
</dbReference>
<name>A0A8C4S1A8_ERPCA</name>
<feature type="domain" description="Death" evidence="2">
    <location>
        <begin position="179"/>
        <end position="248"/>
    </location>
</feature>
<dbReference type="Pfam" id="PF00619">
    <property type="entry name" value="CARD"/>
    <property type="match status" value="1"/>
</dbReference>
<reference evidence="4" key="2">
    <citation type="submission" date="2025-08" db="UniProtKB">
        <authorList>
            <consortium name="Ensembl"/>
        </authorList>
    </citation>
    <scope>IDENTIFICATION</scope>
</reference>
<dbReference type="SUPFAM" id="SSF47986">
    <property type="entry name" value="DEATH domain"/>
    <property type="match status" value="2"/>
</dbReference>
<feature type="compositionally biased region" description="Basic and acidic residues" evidence="1">
    <location>
        <begin position="101"/>
        <end position="145"/>
    </location>
</feature>
<dbReference type="Ensembl" id="ENSECRT00000009761.1">
    <property type="protein sequence ID" value="ENSECRP00000009598.1"/>
    <property type="gene ID" value="ENSECRG00000006440.1"/>
</dbReference>
<feature type="domain" description="CARD" evidence="3">
    <location>
        <begin position="2"/>
        <end position="82"/>
    </location>
</feature>
<organism evidence="4 5">
    <name type="scientific">Erpetoichthys calabaricus</name>
    <name type="common">Rope fish</name>
    <name type="synonym">Calamoichthys calabaricus</name>
    <dbReference type="NCBI Taxonomy" id="27687"/>
    <lineage>
        <taxon>Eukaryota</taxon>
        <taxon>Metazoa</taxon>
        <taxon>Chordata</taxon>
        <taxon>Craniata</taxon>
        <taxon>Vertebrata</taxon>
        <taxon>Euteleostomi</taxon>
        <taxon>Actinopterygii</taxon>
        <taxon>Polypteriformes</taxon>
        <taxon>Polypteridae</taxon>
        <taxon>Erpetoichthys</taxon>
    </lineage>
</organism>
<dbReference type="Gene3D" id="1.10.533.10">
    <property type="entry name" value="Death Domain, Fas"/>
    <property type="match status" value="2"/>
</dbReference>
<evidence type="ECO:0000313" key="5">
    <source>
        <dbReference type="Proteomes" id="UP000694620"/>
    </source>
</evidence>
<proteinExistence type="predicted"/>
<evidence type="ECO:0000256" key="1">
    <source>
        <dbReference type="SAM" id="MobiDB-lite"/>
    </source>
</evidence>
<evidence type="ECO:0000259" key="3">
    <source>
        <dbReference type="PROSITE" id="PS50209"/>
    </source>
</evidence>
<dbReference type="Proteomes" id="UP000694620">
    <property type="component" value="Chromosome 3"/>
</dbReference>
<dbReference type="InterPro" id="IPR001315">
    <property type="entry name" value="CARD"/>
</dbReference>
<dbReference type="InterPro" id="IPR000488">
    <property type="entry name" value="Death_dom"/>
</dbReference>
<dbReference type="GO" id="GO:0042981">
    <property type="term" value="P:regulation of apoptotic process"/>
    <property type="evidence" value="ECO:0007669"/>
    <property type="project" value="InterPro"/>
</dbReference>
<dbReference type="GeneTree" id="ENSGT00540000073797"/>
<dbReference type="AlphaFoldDB" id="A0A8C4S1A8"/>
<accession>A0A8C4S1A8</accession>
<evidence type="ECO:0000259" key="2">
    <source>
        <dbReference type="PROSITE" id="PS50017"/>
    </source>
</evidence>
<dbReference type="RefSeq" id="XP_051781053.1">
    <property type="nucleotide sequence ID" value="XM_051925093.1"/>
</dbReference>
<protein>
    <submittedName>
        <fullName evidence="4">Zgc:174906</fullName>
    </submittedName>
</protein>
<dbReference type="CDD" id="cd01670">
    <property type="entry name" value="Death"/>
    <property type="match status" value="1"/>
</dbReference>
<dbReference type="PROSITE" id="PS50017">
    <property type="entry name" value="DEATH_DOMAIN"/>
    <property type="match status" value="1"/>
</dbReference>
<reference evidence="4" key="3">
    <citation type="submission" date="2025-09" db="UniProtKB">
        <authorList>
            <consortium name="Ensembl"/>
        </authorList>
    </citation>
    <scope>IDENTIFICATION</scope>
</reference>
<dbReference type="GeneID" id="114649115"/>
<keyword evidence="5" id="KW-1185">Reference proteome</keyword>
<dbReference type="InterPro" id="IPR011029">
    <property type="entry name" value="DEATH-like_dom_sf"/>
</dbReference>
<reference evidence="4" key="1">
    <citation type="submission" date="2021-06" db="EMBL/GenBank/DDBJ databases">
        <authorList>
            <consortium name="Wellcome Sanger Institute Data Sharing"/>
        </authorList>
    </citation>
    <scope>NUCLEOTIDE SEQUENCE [LARGE SCALE GENOMIC DNA]</scope>
</reference>
<evidence type="ECO:0000313" key="4">
    <source>
        <dbReference type="Ensembl" id="ENSECRP00000009598.1"/>
    </source>
</evidence>